<dbReference type="Proteomes" id="UP001174909">
    <property type="component" value="Unassembled WGS sequence"/>
</dbReference>
<dbReference type="InterPro" id="IPR008979">
    <property type="entry name" value="Galactose-bd-like_sf"/>
</dbReference>
<dbReference type="CDD" id="cd08366">
    <property type="entry name" value="APC10"/>
    <property type="match status" value="1"/>
</dbReference>
<gene>
    <name evidence="9" type="ORF">GBAR_LOCUS27534</name>
</gene>
<dbReference type="PANTHER" id="PTHR12936">
    <property type="entry name" value="ANAPHASE-PROMOTING COMPLEX 10"/>
    <property type="match status" value="1"/>
</dbReference>
<dbReference type="InterPro" id="IPR004939">
    <property type="entry name" value="APC_su10/DOC_dom"/>
</dbReference>
<comment type="function">
    <text evidence="7">Component of the anaphase promoting complex/cyclosome (APC/C), a cell cycle-regulated E3 ubiquitin-protein ligase complex that controls progression through mitosis and the G1 phase of the cell cycle.</text>
</comment>
<keyword evidence="6 7" id="KW-0131">Cell cycle</keyword>
<evidence type="ECO:0000256" key="2">
    <source>
        <dbReference type="ARBA" id="ARBA00013927"/>
    </source>
</evidence>
<evidence type="ECO:0000313" key="10">
    <source>
        <dbReference type="Proteomes" id="UP001174909"/>
    </source>
</evidence>
<feature type="domain" description="DOC" evidence="8">
    <location>
        <begin position="1"/>
        <end position="173"/>
    </location>
</feature>
<sequence length="174" mass="19683">MQQAEDSGAAPPLEIGSQAVWSLSSSKPGFGIAQLRDDSINTYWQSDGLQPHYVNIQFLMKTETISLYLDYKQDESYTPSKVAVRAGSTFNDLTQIAVVEFTEPEGWIDINVLDKHERPVKAFHFQVVILTNHQNGRDAHIRQVKVFEPKSPDKHEHPATLLPFTSTDYAQILR</sequence>
<organism evidence="9 10">
    <name type="scientific">Geodia barretti</name>
    <name type="common">Barrett's horny sponge</name>
    <dbReference type="NCBI Taxonomy" id="519541"/>
    <lineage>
        <taxon>Eukaryota</taxon>
        <taxon>Metazoa</taxon>
        <taxon>Porifera</taxon>
        <taxon>Demospongiae</taxon>
        <taxon>Heteroscleromorpha</taxon>
        <taxon>Tetractinellida</taxon>
        <taxon>Astrophorina</taxon>
        <taxon>Geodiidae</taxon>
        <taxon>Geodia</taxon>
    </lineage>
</organism>
<evidence type="ECO:0000256" key="3">
    <source>
        <dbReference type="ARBA" id="ARBA00022618"/>
    </source>
</evidence>
<evidence type="ECO:0000259" key="8">
    <source>
        <dbReference type="PROSITE" id="PS51284"/>
    </source>
</evidence>
<comment type="similarity">
    <text evidence="1 7">Belongs to the APC10 family.</text>
</comment>
<dbReference type="Pfam" id="PF03256">
    <property type="entry name" value="ANAPC10"/>
    <property type="match status" value="1"/>
</dbReference>
<dbReference type="EMBL" id="CASHTH010003831">
    <property type="protein sequence ID" value="CAI8050052.1"/>
    <property type="molecule type" value="Genomic_DNA"/>
</dbReference>
<dbReference type="PIRSF" id="PIRSF028841">
    <property type="entry name" value="APC10_sub"/>
    <property type="match status" value="1"/>
</dbReference>
<accession>A0AA35XGJ4</accession>
<dbReference type="FunFam" id="2.60.120.260:FF:000122">
    <property type="entry name" value="Anaphase-promoting complex subunit 10"/>
    <property type="match status" value="1"/>
</dbReference>
<dbReference type="SMART" id="SM01337">
    <property type="entry name" value="APC10"/>
    <property type="match status" value="1"/>
</dbReference>
<dbReference type="GO" id="GO:0031145">
    <property type="term" value="P:anaphase-promoting complex-dependent catabolic process"/>
    <property type="evidence" value="ECO:0007669"/>
    <property type="project" value="InterPro"/>
</dbReference>
<dbReference type="Gene3D" id="2.60.120.260">
    <property type="entry name" value="Galactose-binding domain-like"/>
    <property type="match status" value="1"/>
</dbReference>
<dbReference type="GO" id="GO:0070979">
    <property type="term" value="P:protein K11-linked ubiquitination"/>
    <property type="evidence" value="ECO:0007669"/>
    <property type="project" value="TreeGrafter"/>
</dbReference>
<evidence type="ECO:0000256" key="5">
    <source>
        <dbReference type="ARBA" id="ARBA00022786"/>
    </source>
</evidence>
<dbReference type="GO" id="GO:0005680">
    <property type="term" value="C:anaphase-promoting complex"/>
    <property type="evidence" value="ECO:0007669"/>
    <property type="project" value="InterPro"/>
</dbReference>
<comment type="caution">
    <text evidence="9">The sequence shown here is derived from an EMBL/GenBank/DDBJ whole genome shotgun (WGS) entry which is preliminary data.</text>
</comment>
<protein>
    <recommendedName>
        <fullName evidence="2 7">Anaphase-promoting complex subunit 10</fullName>
    </recommendedName>
</protein>
<dbReference type="PROSITE" id="PS51284">
    <property type="entry name" value="DOC"/>
    <property type="match status" value="1"/>
</dbReference>
<keyword evidence="4 7" id="KW-0498">Mitosis</keyword>
<evidence type="ECO:0000313" key="9">
    <source>
        <dbReference type="EMBL" id="CAI8050052.1"/>
    </source>
</evidence>
<dbReference type="AlphaFoldDB" id="A0AA35XGJ4"/>
<evidence type="ECO:0000256" key="7">
    <source>
        <dbReference type="PIRNR" id="PIRNR028841"/>
    </source>
</evidence>
<name>A0AA35XGJ4_GEOBA</name>
<keyword evidence="3 7" id="KW-0132">Cell division</keyword>
<proteinExistence type="inferred from homology"/>
<evidence type="ECO:0000256" key="6">
    <source>
        <dbReference type="ARBA" id="ARBA00023306"/>
    </source>
</evidence>
<dbReference type="SUPFAM" id="SSF49785">
    <property type="entry name" value="Galactose-binding domain-like"/>
    <property type="match status" value="1"/>
</dbReference>
<dbReference type="GO" id="GO:0051301">
    <property type="term" value="P:cell division"/>
    <property type="evidence" value="ECO:0007669"/>
    <property type="project" value="UniProtKB-KW"/>
</dbReference>
<keyword evidence="5 7" id="KW-0833">Ubl conjugation pathway</keyword>
<dbReference type="PANTHER" id="PTHR12936:SF0">
    <property type="entry name" value="ANAPHASE-PROMOTING COMPLEX SUBUNIT 10"/>
    <property type="match status" value="1"/>
</dbReference>
<reference evidence="9" key="1">
    <citation type="submission" date="2023-03" db="EMBL/GenBank/DDBJ databases">
        <authorList>
            <person name="Steffen K."/>
            <person name="Cardenas P."/>
        </authorList>
    </citation>
    <scope>NUCLEOTIDE SEQUENCE</scope>
</reference>
<evidence type="ECO:0000256" key="1">
    <source>
        <dbReference type="ARBA" id="ARBA00006762"/>
    </source>
</evidence>
<evidence type="ECO:0000256" key="4">
    <source>
        <dbReference type="ARBA" id="ARBA00022776"/>
    </source>
</evidence>
<keyword evidence="10" id="KW-1185">Reference proteome</keyword>
<dbReference type="InterPro" id="IPR016901">
    <property type="entry name" value="APC10/Doc1"/>
</dbReference>